<comment type="caution">
    <text evidence="7">The sequence shown here is derived from an EMBL/GenBank/DDBJ whole genome shotgun (WGS) entry which is preliminary data.</text>
</comment>
<keyword evidence="2 7" id="KW-0371">Homeobox</keyword>
<feature type="domain" description="POX" evidence="6">
    <location>
        <begin position="334"/>
        <end position="471"/>
    </location>
</feature>
<dbReference type="InterPro" id="IPR050224">
    <property type="entry name" value="TALE_homeobox"/>
</dbReference>
<organism evidence="7 8">
    <name type="scientific">Artemisia annua</name>
    <name type="common">Sweet wormwood</name>
    <dbReference type="NCBI Taxonomy" id="35608"/>
    <lineage>
        <taxon>Eukaryota</taxon>
        <taxon>Viridiplantae</taxon>
        <taxon>Streptophyta</taxon>
        <taxon>Embryophyta</taxon>
        <taxon>Tracheophyta</taxon>
        <taxon>Spermatophyta</taxon>
        <taxon>Magnoliopsida</taxon>
        <taxon>eudicotyledons</taxon>
        <taxon>Gunneridae</taxon>
        <taxon>Pentapetalae</taxon>
        <taxon>asterids</taxon>
        <taxon>campanulids</taxon>
        <taxon>Asterales</taxon>
        <taxon>Asteraceae</taxon>
        <taxon>Asteroideae</taxon>
        <taxon>Anthemideae</taxon>
        <taxon>Artemisiinae</taxon>
        <taxon>Artemisia</taxon>
    </lineage>
</organism>
<keyword evidence="8" id="KW-1185">Reference proteome</keyword>
<keyword evidence="3" id="KW-0804">Transcription</keyword>
<evidence type="ECO:0000256" key="5">
    <source>
        <dbReference type="SAM" id="Coils"/>
    </source>
</evidence>
<name>A0A2U1KI19_ARTAN</name>
<dbReference type="EMBL" id="PKPP01018233">
    <property type="protein sequence ID" value="PWA36419.1"/>
    <property type="molecule type" value="Genomic_DNA"/>
</dbReference>
<evidence type="ECO:0000259" key="6">
    <source>
        <dbReference type="SMART" id="SM00574"/>
    </source>
</evidence>
<evidence type="ECO:0000313" key="7">
    <source>
        <dbReference type="EMBL" id="PWA36419.1"/>
    </source>
</evidence>
<evidence type="ECO:0000256" key="2">
    <source>
        <dbReference type="ARBA" id="ARBA00023155"/>
    </source>
</evidence>
<dbReference type="AlphaFoldDB" id="A0A2U1KI19"/>
<gene>
    <name evidence="7" type="ORF">CTI12_AA597490</name>
</gene>
<evidence type="ECO:0000256" key="1">
    <source>
        <dbReference type="ARBA" id="ARBA00023125"/>
    </source>
</evidence>
<keyword evidence="5" id="KW-0175">Coiled coil</keyword>
<evidence type="ECO:0000256" key="4">
    <source>
        <dbReference type="ARBA" id="ARBA00023242"/>
    </source>
</evidence>
<accession>A0A2U1KI19</accession>
<protein>
    <submittedName>
        <fullName evidence="7">Homeobox KN domain-containing protein</fullName>
    </submittedName>
</protein>
<evidence type="ECO:0000313" key="8">
    <source>
        <dbReference type="Proteomes" id="UP000245207"/>
    </source>
</evidence>
<dbReference type="OrthoDB" id="10056939at2759"/>
<dbReference type="Pfam" id="PF07526">
    <property type="entry name" value="POX"/>
    <property type="match status" value="2"/>
</dbReference>
<reference evidence="7 8" key="1">
    <citation type="journal article" date="2018" name="Mol. Plant">
        <title>The genome of Artemisia annua provides insight into the evolution of Asteraceae family and artemisinin biosynthesis.</title>
        <authorList>
            <person name="Shen Q."/>
            <person name="Zhang L."/>
            <person name="Liao Z."/>
            <person name="Wang S."/>
            <person name="Yan T."/>
            <person name="Shi P."/>
            <person name="Liu M."/>
            <person name="Fu X."/>
            <person name="Pan Q."/>
            <person name="Wang Y."/>
            <person name="Lv Z."/>
            <person name="Lu X."/>
            <person name="Zhang F."/>
            <person name="Jiang W."/>
            <person name="Ma Y."/>
            <person name="Chen M."/>
            <person name="Hao X."/>
            <person name="Li L."/>
            <person name="Tang Y."/>
            <person name="Lv G."/>
            <person name="Zhou Y."/>
            <person name="Sun X."/>
            <person name="Brodelius P.E."/>
            <person name="Rose J.K.C."/>
            <person name="Tang K."/>
        </authorList>
    </citation>
    <scope>NUCLEOTIDE SEQUENCE [LARGE SCALE GENOMIC DNA]</scope>
    <source>
        <strain evidence="8">cv. Huhao1</strain>
        <tissue evidence="7">Leaf</tissue>
    </source>
</reference>
<feature type="coiled-coil region" evidence="5">
    <location>
        <begin position="403"/>
        <end position="437"/>
    </location>
</feature>
<evidence type="ECO:0000256" key="3">
    <source>
        <dbReference type="ARBA" id="ARBA00023163"/>
    </source>
</evidence>
<keyword evidence="1 7" id="KW-0238">DNA-binding</keyword>
<sequence length="548" mass="60676">MVSPDSSSNPNNNIHQFLVSNTTHYESQPYDPYGVDLRNLGGSYPPQSLNVLPSNQSLGDRISSSVDLLQPQHITDQPSLNQHHNNHNHNQKLSLSLGSSLLFPPSSLNQTCSTYYGNESFIGSSRYLKPTQTLLEEMVSVGGKELDSSNKLYARKLSGSGQYGSLGLCSDLKAELSSNGLSLDTQELHATLAKLISLLEESKVHQFWVACLNIVCSIIYFKNSSSNPNNNIHQFLVSNTTHYESQPYDPYGVDLRNLGGSYPPQSLNVLPSNQSLGDRISSSVDLLQPQHITDQPSLNQHHNNHNHNQKLSLSLGSSLLFPPSSLNQTCSTYYGNESFIGSSRYLKPTQTLLEEMVSVGGKELDSSNKLYARKLSGSGQYGSLGLCSDLKAELSSNGLSLDTQELHATLAKLISLLEEVERRYDQYYQQLEQVVSSFEMNAGLGSGKSYTALALNAMSGHFSSLKDAILARIYAVRKKILQDFPKINTGFSQLSLFDKEANRNNRIALQQLGMINASPRQTWRPIRGLPETSVMILRSWLFEHFLHP</sequence>
<dbReference type="GO" id="GO:0003677">
    <property type="term" value="F:DNA binding"/>
    <property type="evidence" value="ECO:0007669"/>
    <property type="project" value="UniProtKB-KW"/>
</dbReference>
<keyword evidence="4" id="KW-0539">Nucleus</keyword>
<proteinExistence type="predicted"/>
<dbReference type="SMART" id="SM00574">
    <property type="entry name" value="POX"/>
    <property type="match status" value="1"/>
</dbReference>
<dbReference type="STRING" id="35608.A0A2U1KI19"/>
<dbReference type="InterPro" id="IPR006563">
    <property type="entry name" value="POX_dom"/>
</dbReference>
<dbReference type="PANTHER" id="PTHR11850">
    <property type="entry name" value="HOMEOBOX PROTEIN TRANSCRIPTION FACTORS"/>
    <property type="match status" value="1"/>
</dbReference>
<dbReference type="Proteomes" id="UP000245207">
    <property type="component" value="Unassembled WGS sequence"/>
</dbReference>